<keyword evidence="4 8" id="KW-0732">Signal</keyword>
<evidence type="ECO:0000256" key="2">
    <source>
        <dbReference type="ARBA" id="ARBA00008779"/>
    </source>
</evidence>
<dbReference type="Gene3D" id="3.40.720.10">
    <property type="entry name" value="Alkaline Phosphatase, subunit A"/>
    <property type="match status" value="1"/>
</dbReference>
<accession>A0A1M5KTP7</accession>
<comment type="cofactor">
    <cofactor evidence="1">
        <name>Ca(2+)</name>
        <dbReference type="ChEBI" id="CHEBI:29108"/>
    </cofactor>
</comment>
<protein>
    <submittedName>
        <fullName evidence="10">Arylsulfatase A</fullName>
    </submittedName>
</protein>
<dbReference type="CDD" id="cd16144">
    <property type="entry name" value="ARS_like"/>
    <property type="match status" value="1"/>
</dbReference>
<dbReference type="STRING" id="1194090.SAMN05443144_13415"/>
<dbReference type="PANTHER" id="PTHR42693:SF42">
    <property type="entry name" value="ARYLSULFATASE G"/>
    <property type="match status" value="1"/>
</dbReference>
<dbReference type="GO" id="GO:0004065">
    <property type="term" value="F:arylsulfatase activity"/>
    <property type="evidence" value="ECO:0007669"/>
    <property type="project" value="TreeGrafter"/>
</dbReference>
<evidence type="ECO:0000313" key="10">
    <source>
        <dbReference type="EMBL" id="SHG56106.1"/>
    </source>
</evidence>
<sequence length="493" mass="55803">MNYKNISLYFFSILVLATNVLAADTKSQPNIVILFVDDMGWVDTGVTGSDLYRTPNIDRLADEGLLFTDAYSASNVCSPSRVALMTGLAPDRSRVSDWIDGQWANSDKAWRAEKPLQPPEWTKELELHHDTMADLLNEAGYRTAHIGKWHLTPRIYDHEIVEPYYPYNRGFEVNIAGNMWGAPGSYFWPYHRNNAEGFERRIGNFPPEEETEGLYLTNMLTNHAVRLIQAWKNEPFFLHFSYYQVHTPIQGRSDMVYHYKQKLATSEDFLQTDPQYAAMVEAVDHSVGRVHAKLEELGLDENTLIIFTSDNGGKDRGDGTPTNNFPLREGKGSAYEGGIRVPAIVRWPTVVPAGTVTGEPIITHDFFPTILKASGAKADPEHLASLDGLSLMPLLEDPSVSLDRKALYWHYPHYHGGGATPHSAVRTGDWKAIHFYEDDRIELYNLADDLGEQNDLSEKMPRKAAEMREIIEARREDVNAQDPEPNPLYSMEE</sequence>
<dbReference type="EMBL" id="FQUS01000034">
    <property type="protein sequence ID" value="SHG56106.1"/>
    <property type="molecule type" value="Genomic_DNA"/>
</dbReference>
<dbReference type="InterPro" id="IPR024607">
    <property type="entry name" value="Sulfatase_CS"/>
</dbReference>
<proteinExistence type="inferred from homology"/>
<dbReference type="PROSITE" id="PS00149">
    <property type="entry name" value="SULFATASE_2"/>
    <property type="match status" value="1"/>
</dbReference>
<comment type="similarity">
    <text evidence="2">Belongs to the sulfatase family.</text>
</comment>
<dbReference type="Gene3D" id="3.30.1120.10">
    <property type="match status" value="1"/>
</dbReference>
<name>A0A1M5KTP7_9BACT</name>
<feature type="region of interest" description="Disordered" evidence="7">
    <location>
        <begin position="310"/>
        <end position="331"/>
    </location>
</feature>
<dbReference type="GO" id="GO:0046872">
    <property type="term" value="F:metal ion binding"/>
    <property type="evidence" value="ECO:0007669"/>
    <property type="project" value="UniProtKB-KW"/>
</dbReference>
<evidence type="ECO:0000256" key="3">
    <source>
        <dbReference type="ARBA" id="ARBA00022723"/>
    </source>
</evidence>
<dbReference type="InterPro" id="IPR017850">
    <property type="entry name" value="Alkaline_phosphatase_core_sf"/>
</dbReference>
<dbReference type="AlphaFoldDB" id="A0A1M5KTP7"/>
<dbReference type="RefSeq" id="WP_073068332.1">
    <property type="nucleotide sequence ID" value="NZ_FQUS01000034.1"/>
</dbReference>
<feature type="domain" description="Sulfatase N-terminal" evidence="9">
    <location>
        <begin position="29"/>
        <end position="375"/>
    </location>
</feature>
<keyword evidence="3" id="KW-0479">Metal-binding</keyword>
<dbReference type="Proteomes" id="UP000184041">
    <property type="component" value="Unassembled WGS sequence"/>
</dbReference>
<dbReference type="OrthoDB" id="975025at2"/>
<feature type="chain" id="PRO_5012206292" evidence="8">
    <location>
        <begin position="23"/>
        <end position="493"/>
    </location>
</feature>
<dbReference type="InterPro" id="IPR050738">
    <property type="entry name" value="Sulfatase"/>
</dbReference>
<dbReference type="PANTHER" id="PTHR42693">
    <property type="entry name" value="ARYLSULFATASE FAMILY MEMBER"/>
    <property type="match status" value="1"/>
</dbReference>
<dbReference type="Pfam" id="PF00884">
    <property type="entry name" value="Sulfatase"/>
    <property type="match status" value="1"/>
</dbReference>
<gene>
    <name evidence="10" type="ORF">SAMN05443144_13415</name>
</gene>
<keyword evidence="5" id="KW-0378">Hydrolase</keyword>
<dbReference type="SUPFAM" id="SSF53649">
    <property type="entry name" value="Alkaline phosphatase-like"/>
    <property type="match status" value="1"/>
</dbReference>
<reference evidence="10 11" key="1">
    <citation type="submission" date="2016-11" db="EMBL/GenBank/DDBJ databases">
        <authorList>
            <person name="Jaros S."/>
            <person name="Januszkiewicz K."/>
            <person name="Wedrychowicz H."/>
        </authorList>
    </citation>
    <scope>NUCLEOTIDE SEQUENCE [LARGE SCALE GENOMIC DNA]</scope>
    <source>
        <strain evidence="10 11">DSM 21986</strain>
    </source>
</reference>
<evidence type="ECO:0000256" key="1">
    <source>
        <dbReference type="ARBA" id="ARBA00001913"/>
    </source>
</evidence>
<evidence type="ECO:0000313" key="11">
    <source>
        <dbReference type="Proteomes" id="UP000184041"/>
    </source>
</evidence>
<evidence type="ECO:0000256" key="6">
    <source>
        <dbReference type="ARBA" id="ARBA00022837"/>
    </source>
</evidence>
<dbReference type="InterPro" id="IPR000917">
    <property type="entry name" value="Sulfatase_N"/>
</dbReference>
<evidence type="ECO:0000256" key="7">
    <source>
        <dbReference type="SAM" id="MobiDB-lite"/>
    </source>
</evidence>
<evidence type="ECO:0000256" key="4">
    <source>
        <dbReference type="ARBA" id="ARBA00022729"/>
    </source>
</evidence>
<evidence type="ECO:0000259" key="9">
    <source>
        <dbReference type="Pfam" id="PF00884"/>
    </source>
</evidence>
<feature type="region of interest" description="Disordered" evidence="7">
    <location>
        <begin position="473"/>
        <end position="493"/>
    </location>
</feature>
<keyword evidence="11" id="KW-1185">Reference proteome</keyword>
<evidence type="ECO:0000256" key="8">
    <source>
        <dbReference type="SAM" id="SignalP"/>
    </source>
</evidence>
<feature type="signal peptide" evidence="8">
    <location>
        <begin position="1"/>
        <end position="22"/>
    </location>
</feature>
<keyword evidence="6" id="KW-0106">Calcium</keyword>
<evidence type="ECO:0000256" key="5">
    <source>
        <dbReference type="ARBA" id="ARBA00022801"/>
    </source>
</evidence>
<organism evidence="10 11">
    <name type="scientific">Fodinibius roseus</name>
    <dbReference type="NCBI Taxonomy" id="1194090"/>
    <lineage>
        <taxon>Bacteria</taxon>
        <taxon>Pseudomonadati</taxon>
        <taxon>Balneolota</taxon>
        <taxon>Balneolia</taxon>
        <taxon>Balneolales</taxon>
        <taxon>Balneolaceae</taxon>
        <taxon>Fodinibius</taxon>
    </lineage>
</organism>